<organism evidence="1 2">
    <name type="scientific">Vibrio phage 2 TSL-2019</name>
    <dbReference type="NCBI Taxonomy" id="2508172"/>
    <lineage>
        <taxon>Viruses</taxon>
        <taxon>Duplodnaviria</taxon>
        <taxon>Heunggongvirae</taxon>
        <taxon>Uroviricota</taxon>
        <taxon>Caudoviricetes</taxon>
        <taxon>Chimalliviridae</taxon>
        <taxon>Gorgonvirinae</taxon>
        <taxon>Aphroditevirus</taxon>
        <taxon>Aphroditevirus av2TSL2019</taxon>
    </lineage>
</organism>
<proteinExistence type="predicted"/>
<dbReference type="GeneID" id="55613549"/>
<evidence type="ECO:0000313" key="2">
    <source>
        <dbReference type="Proteomes" id="UP000320660"/>
    </source>
</evidence>
<dbReference type="EMBL" id="MK368614">
    <property type="protein sequence ID" value="QAU04336.1"/>
    <property type="molecule type" value="Genomic_DNA"/>
</dbReference>
<dbReference type="RefSeq" id="YP_009843283.1">
    <property type="nucleotide sequence ID" value="NC_048747.1"/>
</dbReference>
<reference evidence="1 2" key="1">
    <citation type="submission" date="2019-01" db="EMBL/GenBank/DDBJ databases">
        <authorList>
            <person name="Le T.S."/>
            <person name="Kurtboke I."/>
        </authorList>
    </citation>
    <scope>NUCLEOTIDE SEQUENCE [LARGE SCALE GENOMIC DNA]</scope>
</reference>
<name>A0A513PWK2_9CAUD</name>
<evidence type="ECO:0000313" key="1">
    <source>
        <dbReference type="EMBL" id="QAU04336.1"/>
    </source>
</evidence>
<keyword evidence="2" id="KW-1185">Reference proteome</keyword>
<dbReference type="KEGG" id="vg:55613549"/>
<evidence type="ECO:0008006" key="3">
    <source>
        <dbReference type="Google" id="ProtNLM"/>
    </source>
</evidence>
<sequence>MSKTPNFVSMGTASGSGVKLSDGEQLIDLDEHYDDKTSHEETEAIAEYLRNGKLSKRALEQQKVSGTERFEPGCTELNGILGGESFLNSIKEGAKKFVTWAIKIISGALKWILTKAREFTHFFSDNREIQKSEEMLRDIEDKLMQLGGPSFNIIDVKELTESHRPVMRRLEMVRLLKARNVKVIEAAKRLTENSFHIKKLISELSRHKASVNKTKDTFDKSIKHLRKRANEKSLTMEDLGLWEAQITDLVAQHLQTHTLKAAYVKLAAATTVDEKDQNIIDVDKQFREFSDMMKRTQEATKDNVSVEEFAQLSDFGNQLRKQISENPGDWDIEVDLSDLKDFDKLVSMSDLEFFETLAQETGNPRPVAVYREFVARCANYATTLQMCVEASVRYSNEVRYLAEWSQRYDAILGIYSLETVKQRKDARQAHYDATGVQLDTANLRDVPEHALDATERQWRALYDRLLPGMKKTMNTLSRKLNVGVTVK</sequence>
<accession>A0A513PWK2</accession>
<dbReference type="Proteomes" id="UP000320660">
    <property type="component" value="Segment"/>
</dbReference>
<protein>
    <recommendedName>
        <fullName evidence="3">Tail length tape-measure protein</fullName>
    </recommendedName>
</protein>